<dbReference type="Proteomes" id="UP000676336">
    <property type="component" value="Unassembled WGS sequence"/>
</dbReference>
<feature type="compositionally biased region" description="Basic and acidic residues" evidence="1">
    <location>
        <begin position="22"/>
        <end position="33"/>
    </location>
</feature>
<sequence length="58" mass="6807">MPRSRSRSRSSTPSTRRSRSPVSDHDSGNERPNEYRIHIAELPQGVHESEVRKVFQRY</sequence>
<feature type="non-terminal residue" evidence="2">
    <location>
        <position position="58"/>
    </location>
</feature>
<dbReference type="GO" id="GO:0003676">
    <property type="term" value="F:nucleic acid binding"/>
    <property type="evidence" value="ECO:0007669"/>
    <property type="project" value="InterPro"/>
</dbReference>
<gene>
    <name evidence="2" type="ORF">SMN809_LOCUS44118</name>
</gene>
<comment type="caution">
    <text evidence="2">The sequence shown here is derived from an EMBL/GenBank/DDBJ whole genome shotgun (WGS) entry which is preliminary data.</text>
</comment>
<protein>
    <recommendedName>
        <fullName evidence="4">RRM domain-containing protein</fullName>
    </recommendedName>
</protein>
<evidence type="ECO:0000313" key="3">
    <source>
        <dbReference type="Proteomes" id="UP000676336"/>
    </source>
</evidence>
<organism evidence="2 3">
    <name type="scientific">Rotaria magnacalcarata</name>
    <dbReference type="NCBI Taxonomy" id="392030"/>
    <lineage>
        <taxon>Eukaryota</taxon>
        <taxon>Metazoa</taxon>
        <taxon>Spiralia</taxon>
        <taxon>Gnathifera</taxon>
        <taxon>Rotifera</taxon>
        <taxon>Eurotatoria</taxon>
        <taxon>Bdelloidea</taxon>
        <taxon>Philodinida</taxon>
        <taxon>Philodinidae</taxon>
        <taxon>Rotaria</taxon>
    </lineage>
</organism>
<evidence type="ECO:0000256" key="1">
    <source>
        <dbReference type="SAM" id="MobiDB-lite"/>
    </source>
</evidence>
<reference evidence="2" key="1">
    <citation type="submission" date="2021-02" db="EMBL/GenBank/DDBJ databases">
        <authorList>
            <person name="Nowell W R."/>
        </authorList>
    </citation>
    <scope>NUCLEOTIDE SEQUENCE</scope>
</reference>
<evidence type="ECO:0008006" key="4">
    <source>
        <dbReference type="Google" id="ProtNLM"/>
    </source>
</evidence>
<dbReference type="EMBL" id="CAJOBI010131656">
    <property type="protein sequence ID" value="CAF4727458.1"/>
    <property type="molecule type" value="Genomic_DNA"/>
</dbReference>
<proteinExistence type="predicted"/>
<evidence type="ECO:0000313" key="2">
    <source>
        <dbReference type="EMBL" id="CAF4727458.1"/>
    </source>
</evidence>
<name>A0A8S3AFG1_9BILA</name>
<accession>A0A8S3AFG1</accession>
<dbReference type="SUPFAM" id="SSF54928">
    <property type="entry name" value="RNA-binding domain, RBD"/>
    <property type="match status" value="1"/>
</dbReference>
<dbReference type="AlphaFoldDB" id="A0A8S3AFG1"/>
<feature type="region of interest" description="Disordered" evidence="1">
    <location>
        <begin position="1"/>
        <end position="33"/>
    </location>
</feature>
<dbReference type="InterPro" id="IPR035979">
    <property type="entry name" value="RBD_domain_sf"/>
</dbReference>